<dbReference type="PANTHER" id="PTHR43493:SF5">
    <property type="entry name" value="DNA GYRASE SUBUNIT A, CHLOROPLASTIC_MITOCHONDRIAL"/>
    <property type="match status" value="1"/>
</dbReference>
<dbReference type="InterPro" id="IPR013757">
    <property type="entry name" value="Topo_IIA_A_a_sf"/>
</dbReference>
<keyword evidence="4 6" id="KW-0238">DNA-binding</keyword>
<dbReference type="GO" id="GO:0006265">
    <property type="term" value="P:DNA topological change"/>
    <property type="evidence" value="ECO:0007669"/>
    <property type="project" value="UniProtKB-UniRule"/>
</dbReference>
<gene>
    <name evidence="9" type="ORF">DP923_09485</name>
</gene>
<evidence type="ECO:0000256" key="7">
    <source>
        <dbReference type="SAM" id="MobiDB-lite"/>
    </source>
</evidence>
<comment type="caution">
    <text evidence="9">The sequence shown here is derived from an EMBL/GenBank/DDBJ whole genome shotgun (WGS) entry which is preliminary data.</text>
</comment>
<dbReference type="Gene3D" id="3.90.199.10">
    <property type="entry name" value="Topoisomerase II, domain 5"/>
    <property type="match status" value="1"/>
</dbReference>
<dbReference type="SMART" id="SM00434">
    <property type="entry name" value="TOP4c"/>
    <property type="match status" value="1"/>
</dbReference>
<dbReference type="InterPro" id="IPR013758">
    <property type="entry name" value="Topo_IIA_A/C_ab"/>
</dbReference>
<protein>
    <submittedName>
        <fullName evidence="9">DNA gyrase/topoisomerase IV subunit A</fullName>
    </submittedName>
</protein>
<dbReference type="PANTHER" id="PTHR43493">
    <property type="entry name" value="DNA GYRASE/TOPOISOMERASE SUBUNIT A"/>
    <property type="match status" value="1"/>
</dbReference>
<dbReference type="GO" id="GO:0009330">
    <property type="term" value="C:DNA topoisomerase type II (double strand cut, ATP-hydrolyzing) complex"/>
    <property type="evidence" value="ECO:0007669"/>
    <property type="project" value="TreeGrafter"/>
</dbReference>
<dbReference type="Gene3D" id="1.10.268.10">
    <property type="entry name" value="Topoisomerase, domain 3"/>
    <property type="match status" value="1"/>
</dbReference>
<dbReference type="EMBL" id="QMDV01000002">
    <property type="protein sequence ID" value="RAU83421.1"/>
    <property type="molecule type" value="Genomic_DNA"/>
</dbReference>
<dbReference type="InterPro" id="IPR050220">
    <property type="entry name" value="Type_II_DNA_Topoisomerases"/>
</dbReference>
<dbReference type="RefSeq" id="WP_112305570.1">
    <property type="nucleotide sequence ID" value="NZ_QMDV01000002.1"/>
</dbReference>
<dbReference type="InterPro" id="IPR013760">
    <property type="entry name" value="Topo_IIA-like_dom_sf"/>
</dbReference>
<evidence type="ECO:0000256" key="4">
    <source>
        <dbReference type="ARBA" id="ARBA00023125"/>
    </source>
</evidence>
<dbReference type="SUPFAM" id="SSF56719">
    <property type="entry name" value="Type II DNA topoisomerase"/>
    <property type="match status" value="1"/>
</dbReference>
<dbReference type="GO" id="GO:0003677">
    <property type="term" value="F:DNA binding"/>
    <property type="evidence" value="ECO:0007669"/>
    <property type="project" value="UniProtKB-UniRule"/>
</dbReference>
<dbReference type="GO" id="GO:0005524">
    <property type="term" value="F:ATP binding"/>
    <property type="evidence" value="ECO:0007669"/>
    <property type="project" value="InterPro"/>
</dbReference>
<accession>A0A364RGI8</accession>
<dbReference type="Pfam" id="PF00521">
    <property type="entry name" value="DNA_topoisoIV"/>
    <property type="match status" value="1"/>
</dbReference>
<comment type="catalytic activity">
    <reaction evidence="1 6">
        <text>ATP-dependent breakage, passage and rejoining of double-stranded DNA.</text>
        <dbReference type="EC" id="5.6.2.2"/>
    </reaction>
</comment>
<dbReference type="PROSITE" id="PS52040">
    <property type="entry name" value="TOPO_IIA"/>
    <property type="match status" value="1"/>
</dbReference>
<dbReference type="AlphaFoldDB" id="A0A364RGI8"/>
<evidence type="ECO:0000256" key="5">
    <source>
        <dbReference type="ARBA" id="ARBA00023235"/>
    </source>
</evidence>
<proteinExistence type="inferred from homology"/>
<reference evidence="9 10" key="2">
    <citation type="submission" date="2018-07" db="EMBL/GenBank/DDBJ databases">
        <title>Pontibacter sp. 2b14 genomic sequence and assembly.</title>
        <authorList>
            <person name="Du Z.-J."/>
        </authorList>
    </citation>
    <scope>NUCLEOTIDE SEQUENCE [LARGE SCALE GENOMIC DNA]</scope>
    <source>
        <strain evidence="9 10">2b14</strain>
    </source>
</reference>
<evidence type="ECO:0000313" key="9">
    <source>
        <dbReference type="EMBL" id="RAU83421.1"/>
    </source>
</evidence>
<evidence type="ECO:0000256" key="3">
    <source>
        <dbReference type="ARBA" id="ARBA00023029"/>
    </source>
</evidence>
<dbReference type="NCBIfam" id="NF007209">
    <property type="entry name" value="PRK09631.1"/>
    <property type="match status" value="1"/>
</dbReference>
<feature type="region of interest" description="Disordered" evidence="7">
    <location>
        <begin position="853"/>
        <end position="915"/>
    </location>
</feature>
<feature type="compositionally biased region" description="Polar residues" evidence="7">
    <location>
        <begin position="881"/>
        <end position="894"/>
    </location>
</feature>
<dbReference type="GO" id="GO:0003918">
    <property type="term" value="F:DNA topoisomerase type II (double strand cut, ATP-hydrolyzing) activity"/>
    <property type="evidence" value="ECO:0007669"/>
    <property type="project" value="UniProtKB-EC"/>
</dbReference>
<dbReference type="InterPro" id="IPR002205">
    <property type="entry name" value="Topo_IIA_dom_A"/>
</dbReference>
<evidence type="ECO:0000256" key="2">
    <source>
        <dbReference type="ARBA" id="ARBA00008263"/>
    </source>
</evidence>
<keyword evidence="3 6" id="KW-0799">Topoisomerase</keyword>
<reference evidence="9 10" key="1">
    <citation type="submission" date="2018-06" db="EMBL/GenBank/DDBJ databases">
        <authorList>
            <person name="Liu Z.-W."/>
        </authorList>
    </citation>
    <scope>NUCLEOTIDE SEQUENCE [LARGE SCALE GENOMIC DNA]</scope>
    <source>
        <strain evidence="9 10">2b14</strain>
    </source>
</reference>
<feature type="domain" description="Topo IIA-type catalytic" evidence="8">
    <location>
        <begin position="56"/>
        <end position="474"/>
    </location>
</feature>
<feature type="compositionally biased region" description="Basic and acidic residues" evidence="7">
    <location>
        <begin position="861"/>
        <end position="880"/>
    </location>
</feature>
<keyword evidence="5 6" id="KW-0413">Isomerase</keyword>
<evidence type="ECO:0000256" key="6">
    <source>
        <dbReference type="PROSITE-ProRule" id="PRU01384"/>
    </source>
</evidence>
<evidence type="ECO:0000313" key="10">
    <source>
        <dbReference type="Proteomes" id="UP000251692"/>
    </source>
</evidence>
<feature type="active site" description="O-(5'-phospho-DNA)-tyrosine intermediate" evidence="6">
    <location>
        <position position="137"/>
    </location>
</feature>
<keyword evidence="10" id="KW-1185">Reference proteome</keyword>
<sequence length="915" mass="103476">MHNDELNNEEIEREDELAVEFTDGEAELIHNVTPVSGLYENWFLDYASYVILERAVPAIEDGLKPVQRRIMHAMKEMDDGRFNKVANVIGQTMQYHPHGDASIGDAMVNLGQKDLLIETQGNWGDVRTGDSAAAPRYIEARLSKFALDVVFNPQTTTWQLSYDGRKNEPVTLPVKFPLLLAQGVEGIAVGLSTKIMPHNFKELLKGSIDVLKGRKTMLMPDFPNGGMVDATNYNAGMRGGKLRVRATIEKADKSMLIIRDVPYGITTTGLMESIVKASENNKIKIKKVVDNTAADVEIQVHLPAGVSPDLTMDALYAFTDCEVSISPNTCVIIEDKPRFLNVDELLRISTFKTVDLLKRELEIRKDELEDKWHYSSLEKIFIENRIYRDIEECETWEAVLNAIDTGLDPFKKLLRREVTEEDIIRLTEIKIKRISKFDSFKADEYIKKLEEEMAEVDANLANLIGYSILYFEGLLKKYGQGRDRKTQLKTFDVITAQKVAIANQKLYMNAKDGFVGTGLRKDEFVCDCSDMDDIIVFRKDGKFVVTKVADKTFVGKDIIMAGVYNKNDEHMVYNMIYVDGKSGISFAKRFAVKSITRDKEYDLTKGEKNSKVHYLTANPNSESEVVTVTLAPAAAARIKTFDFDFAELMIKGKGSNGNIITKHPIKKVVQKSLGESTLGGREIFYDEVIGRLNTEGRGRYLGSFNTDDTILVIYEDGTYEQTTFDLSNHYTVEKIKVLQKFEPELVVSSIYYEGDNKVYYVKRFKIETSSIGKKFTFISESKNSRLEAVSTHPEPLAKIAFKRGLRGEKETEKLLLSEFIDVKGWKAMGNKLNYYKILDVEVPKMQEVELDDKPKAKKAAAKREPITVPDELKELAEEAARSSQAQPLTGSNVDSETESEEEKSAIKRKKQLNLF</sequence>
<dbReference type="GO" id="GO:0005737">
    <property type="term" value="C:cytoplasm"/>
    <property type="evidence" value="ECO:0007669"/>
    <property type="project" value="TreeGrafter"/>
</dbReference>
<organism evidence="9 10">
    <name type="scientific">Pontibacter arcticus</name>
    <dbReference type="NCBI Taxonomy" id="2080288"/>
    <lineage>
        <taxon>Bacteria</taxon>
        <taxon>Pseudomonadati</taxon>
        <taxon>Bacteroidota</taxon>
        <taxon>Cytophagia</taxon>
        <taxon>Cytophagales</taxon>
        <taxon>Hymenobacteraceae</taxon>
        <taxon>Pontibacter</taxon>
    </lineage>
</organism>
<evidence type="ECO:0000256" key="1">
    <source>
        <dbReference type="ARBA" id="ARBA00000185"/>
    </source>
</evidence>
<dbReference type="Gene3D" id="3.30.1360.40">
    <property type="match status" value="1"/>
</dbReference>
<name>A0A364RGI8_9BACT</name>
<evidence type="ECO:0000259" key="8">
    <source>
        <dbReference type="PROSITE" id="PS52040"/>
    </source>
</evidence>
<feature type="compositionally biased region" description="Basic residues" evidence="7">
    <location>
        <begin position="906"/>
        <end position="915"/>
    </location>
</feature>
<dbReference type="OrthoDB" id="9806486at2"/>
<dbReference type="Proteomes" id="UP000251692">
    <property type="component" value="Unassembled WGS sequence"/>
</dbReference>
<comment type="similarity">
    <text evidence="2">Belongs to the type II topoisomerase GyrA/ParC subunit family.</text>
</comment>
<dbReference type="NCBIfam" id="NF009397">
    <property type="entry name" value="PRK12758.1"/>
    <property type="match status" value="1"/>
</dbReference>